<proteinExistence type="predicted"/>
<protein>
    <recommendedName>
        <fullName evidence="3">Histone acetyltransferase</fullName>
    </recommendedName>
</protein>
<evidence type="ECO:0000313" key="1">
    <source>
        <dbReference type="EMBL" id="MFD2694685.1"/>
    </source>
</evidence>
<dbReference type="InterPro" id="IPR036086">
    <property type="entry name" value="ParB/Sulfiredoxin_sf"/>
</dbReference>
<dbReference type="EMBL" id="JBHUMQ010000029">
    <property type="protein sequence ID" value="MFD2694685.1"/>
    <property type="molecule type" value="Genomic_DNA"/>
</dbReference>
<keyword evidence="2" id="KW-1185">Reference proteome</keyword>
<organism evidence="1 2">
    <name type="scientific">Sporolactobacillus shoreicorticis</name>
    <dbReference type="NCBI Taxonomy" id="1923877"/>
    <lineage>
        <taxon>Bacteria</taxon>
        <taxon>Bacillati</taxon>
        <taxon>Bacillota</taxon>
        <taxon>Bacilli</taxon>
        <taxon>Bacillales</taxon>
        <taxon>Sporolactobacillaceae</taxon>
        <taxon>Sporolactobacillus</taxon>
    </lineage>
</organism>
<gene>
    <name evidence="1" type="ORF">ACFSUE_13775</name>
</gene>
<reference evidence="2" key="1">
    <citation type="journal article" date="2019" name="Int. J. Syst. Evol. Microbiol.">
        <title>The Global Catalogue of Microorganisms (GCM) 10K type strain sequencing project: providing services to taxonomists for standard genome sequencing and annotation.</title>
        <authorList>
            <consortium name="The Broad Institute Genomics Platform"/>
            <consortium name="The Broad Institute Genome Sequencing Center for Infectious Disease"/>
            <person name="Wu L."/>
            <person name="Ma J."/>
        </authorList>
    </citation>
    <scope>NUCLEOTIDE SEQUENCE [LARGE SCALE GENOMIC DNA]</scope>
    <source>
        <strain evidence="2">TISTR 2466</strain>
    </source>
</reference>
<evidence type="ECO:0000313" key="2">
    <source>
        <dbReference type="Proteomes" id="UP001597399"/>
    </source>
</evidence>
<dbReference type="RefSeq" id="WP_253063784.1">
    <property type="nucleotide sequence ID" value="NZ_JAMXWM010000024.1"/>
</dbReference>
<dbReference type="Proteomes" id="UP001597399">
    <property type="component" value="Unassembled WGS sequence"/>
</dbReference>
<evidence type="ECO:0008006" key="3">
    <source>
        <dbReference type="Google" id="ProtNLM"/>
    </source>
</evidence>
<name>A0ABW5S826_9BACL</name>
<comment type="caution">
    <text evidence="1">The sequence shown here is derived from an EMBL/GenBank/DDBJ whole genome shotgun (WGS) entry which is preliminary data.</text>
</comment>
<accession>A0ABW5S826</accession>
<sequence length="128" mass="15217">MKSFLMDLNQIRPSQLYLDQDKIDRLGGAFDPLNVRYNAPLPIKKNGGEAFLTDGHTRAFLYNEARISVIPVYWDTDDLDMDLYQTCLNWCRQERIMFIDDLKERILPHDQFEKKWTKRCEEAIQSEK</sequence>
<dbReference type="SUPFAM" id="SSF110849">
    <property type="entry name" value="ParB/Sulfiredoxin"/>
    <property type="match status" value="1"/>
</dbReference>